<dbReference type="EMBL" id="JACXWA010000007">
    <property type="protein sequence ID" value="MBD3869804.1"/>
    <property type="molecule type" value="Genomic_DNA"/>
</dbReference>
<feature type="binding site" evidence="11">
    <location>
        <begin position="14"/>
        <end position="17"/>
    </location>
    <ligand>
        <name>ATP</name>
        <dbReference type="ChEBI" id="CHEBI:30616"/>
    </ligand>
</feature>
<feature type="binding site" evidence="11">
    <location>
        <position position="57"/>
    </location>
    <ligand>
        <name>ATP</name>
        <dbReference type="ChEBI" id="CHEBI:30616"/>
    </ligand>
</feature>
<feature type="domain" description="Aspartate/glutamate/uridylate kinase" evidence="12">
    <location>
        <begin position="10"/>
        <end position="218"/>
    </location>
</feature>
<dbReference type="NCBIfam" id="TIGR02075">
    <property type="entry name" value="pyrH_bact"/>
    <property type="match status" value="1"/>
</dbReference>
<dbReference type="GO" id="GO:0033862">
    <property type="term" value="F:UMP kinase activity"/>
    <property type="evidence" value="ECO:0007669"/>
    <property type="project" value="UniProtKB-EC"/>
</dbReference>
<dbReference type="InterPro" id="IPR001048">
    <property type="entry name" value="Asp/Glu/Uridylate_kinase"/>
</dbReference>
<feature type="binding site" evidence="11">
    <location>
        <position position="76"/>
    </location>
    <ligand>
        <name>UMP</name>
        <dbReference type="ChEBI" id="CHEBI:57865"/>
    </ligand>
</feature>
<feature type="binding site" evidence="11">
    <location>
        <position position="56"/>
    </location>
    <ligand>
        <name>UMP</name>
        <dbReference type="ChEBI" id="CHEBI:57865"/>
    </ligand>
</feature>
<dbReference type="GO" id="GO:0005524">
    <property type="term" value="F:ATP binding"/>
    <property type="evidence" value="ECO:0007669"/>
    <property type="project" value="UniProtKB-KW"/>
</dbReference>
<feature type="binding site" evidence="11">
    <location>
        <position position="173"/>
    </location>
    <ligand>
        <name>ATP</name>
        <dbReference type="ChEBI" id="CHEBI:30616"/>
    </ligand>
</feature>
<dbReference type="GO" id="GO:0006225">
    <property type="term" value="P:UDP biosynthetic process"/>
    <property type="evidence" value="ECO:0007669"/>
    <property type="project" value="TreeGrafter"/>
</dbReference>
<comment type="similarity">
    <text evidence="3 11">Belongs to the UMP kinase family.</text>
</comment>
<feature type="binding site" evidence="11">
    <location>
        <position position="61"/>
    </location>
    <ligand>
        <name>ATP</name>
        <dbReference type="ChEBI" id="CHEBI:30616"/>
    </ligand>
</feature>
<dbReference type="GO" id="GO:0044210">
    <property type="term" value="P:'de novo' CTP biosynthetic process"/>
    <property type="evidence" value="ECO:0007669"/>
    <property type="project" value="UniProtKB-UniRule"/>
</dbReference>
<evidence type="ECO:0000256" key="6">
    <source>
        <dbReference type="ARBA" id="ARBA00022741"/>
    </source>
</evidence>
<dbReference type="InterPro" id="IPR015963">
    <property type="entry name" value="Uridylate_kinase_bac"/>
</dbReference>
<comment type="catalytic activity">
    <reaction evidence="10 11">
        <text>UMP + ATP = UDP + ADP</text>
        <dbReference type="Rhea" id="RHEA:24400"/>
        <dbReference type="ChEBI" id="CHEBI:30616"/>
        <dbReference type="ChEBI" id="CHEBI:57865"/>
        <dbReference type="ChEBI" id="CHEBI:58223"/>
        <dbReference type="ChEBI" id="CHEBI:456216"/>
        <dbReference type="EC" id="2.7.4.22"/>
    </reaction>
</comment>
<dbReference type="GO" id="GO:0005737">
    <property type="term" value="C:cytoplasm"/>
    <property type="evidence" value="ECO:0007669"/>
    <property type="project" value="UniProtKB-SubCell"/>
</dbReference>
<evidence type="ECO:0000313" key="13">
    <source>
        <dbReference type="EMBL" id="MBD3869804.1"/>
    </source>
</evidence>
<evidence type="ECO:0000256" key="1">
    <source>
        <dbReference type="ARBA" id="ARBA00004496"/>
    </source>
</evidence>
<evidence type="ECO:0000256" key="3">
    <source>
        <dbReference type="ARBA" id="ARBA00007614"/>
    </source>
</evidence>
<evidence type="ECO:0000256" key="4">
    <source>
        <dbReference type="ARBA" id="ARBA00022490"/>
    </source>
</evidence>
<dbReference type="PIRSF" id="PIRSF005650">
    <property type="entry name" value="Uridylate_kin"/>
    <property type="match status" value="1"/>
</dbReference>
<comment type="subunit">
    <text evidence="11">Homohexamer.</text>
</comment>
<dbReference type="PANTHER" id="PTHR42833">
    <property type="entry name" value="URIDYLATE KINASE"/>
    <property type="match status" value="1"/>
</dbReference>
<protein>
    <recommendedName>
        <fullName evidence="11">Uridylate kinase</fullName>
        <shortName evidence="11">UK</shortName>
        <ecNumber evidence="11">2.7.4.22</ecNumber>
    </recommendedName>
    <alternativeName>
        <fullName evidence="11">Uridine monophosphate kinase</fullName>
        <shortName evidence="11">UMP kinase</shortName>
        <shortName evidence="11">UMPK</shortName>
    </alternativeName>
</protein>
<reference evidence="13 14" key="1">
    <citation type="submission" date="2020-08" db="EMBL/GenBank/DDBJ databases">
        <title>Acidobacteriota in marine sediments use diverse sulfur dissimilation pathways.</title>
        <authorList>
            <person name="Wasmund K."/>
        </authorList>
    </citation>
    <scope>NUCLEOTIDE SEQUENCE [LARGE SCALE GENOMIC DNA]</scope>
    <source>
        <strain evidence="13">MAG AM3-A</strain>
    </source>
</reference>
<dbReference type="AlphaFoldDB" id="A0A8J6Y7J6"/>
<evidence type="ECO:0000256" key="7">
    <source>
        <dbReference type="ARBA" id="ARBA00022777"/>
    </source>
</evidence>
<gene>
    <name evidence="11" type="primary">pyrH</name>
    <name evidence="13" type="ORF">IFJ97_00420</name>
</gene>
<comment type="pathway">
    <text evidence="2 11">Pyrimidine metabolism; CTP biosynthesis via de novo pathway; UDP from UMP (UMPK route): step 1/1.</text>
</comment>
<dbReference type="PANTHER" id="PTHR42833:SF4">
    <property type="entry name" value="URIDYLATE KINASE PUMPKIN, CHLOROPLASTIC"/>
    <property type="match status" value="1"/>
</dbReference>
<dbReference type="HAMAP" id="MF_01220_B">
    <property type="entry name" value="PyrH_B"/>
    <property type="match status" value="1"/>
</dbReference>
<dbReference type="CDD" id="cd04254">
    <property type="entry name" value="AAK_UMPK-PyrH-Ec"/>
    <property type="match status" value="1"/>
</dbReference>
<dbReference type="FunFam" id="3.40.1160.10:FF:000001">
    <property type="entry name" value="Uridylate kinase"/>
    <property type="match status" value="1"/>
</dbReference>
<sequence length="244" mass="25856">MPSAEPRFHRIMIKLSGEALMGAQPFGIEPVVVGTIADEIAKVAELGVQIAVVVGGGNIIRGVSAHEQGIDRITGDSMGMLATVINALALSSAIEQLGVQTRVQTAIEMNEVAEPFIRRRAIRHLDKGRIVLFAGGTGNPFFTTDSAAALRANEIGAEILMKATKVDGVYSSDPETNADASLIPRLNYAEVLQRGLKVMDAAAIALCMESEIPIQIFNIRVPGIMKQVVLGDDAGSWVGPKEAV</sequence>
<keyword evidence="5 11" id="KW-0808">Transferase</keyword>
<evidence type="ECO:0000256" key="9">
    <source>
        <dbReference type="ARBA" id="ARBA00022975"/>
    </source>
</evidence>
<proteinExistence type="inferred from homology"/>
<keyword evidence="7 11" id="KW-0418">Kinase</keyword>
<feature type="binding site" evidence="11">
    <location>
        <position position="170"/>
    </location>
    <ligand>
        <name>ATP</name>
        <dbReference type="ChEBI" id="CHEBI:30616"/>
    </ligand>
</feature>
<evidence type="ECO:0000256" key="8">
    <source>
        <dbReference type="ARBA" id="ARBA00022840"/>
    </source>
</evidence>
<organism evidence="13 14">
    <name type="scientific">Candidatus Sulfomarinibacter kjeldsenii</name>
    <dbReference type="NCBI Taxonomy" id="2885994"/>
    <lineage>
        <taxon>Bacteria</taxon>
        <taxon>Pseudomonadati</taxon>
        <taxon>Acidobacteriota</taxon>
        <taxon>Thermoanaerobaculia</taxon>
        <taxon>Thermoanaerobaculales</taxon>
        <taxon>Candidatus Sulfomarinibacteraceae</taxon>
        <taxon>Candidatus Sulfomarinibacter</taxon>
    </lineage>
</organism>
<evidence type="ECO:0000256" key="10">
    <source>
        <dbReference type="ARBA" id="ARBA00047767"/>
    </source>
</evidence>
<feature type="binding site" evidence="11">
    <location>
        <position position="164"/>
    </location>
    <ligand>
        <name>ATP</name>
        <dbReference type="ChEBI" id="CHEBI:30616"/>
    </ligand>
</feature>
<evidence type="ECO:0000313" key="14">
    <source>
        <dbReference type="Proteomes" id="UP000598633"/>
    </source>
</evidence>
<dbReference type="SUPFAM" id="SSF53633">
    <property type="entry name" value="Carbamate kinase-like"/>
    <property type="match status" value="1"/>
</dbReference>
<evidence type="ECO:0000259" key="12">
    <source>
        <dbReference type="Pfam" id="PF00696"/>
    </source>
</evidence>
<keyword evidence="4 11" id="KW-0963">Cytoplasm</keyword>
<name>A0A8J6Y7J6_9BACT</name>
<dbReference type="Proteomes" id="UP000598633">
    <property type="component" value="Unassembled WGS sequence"/>
</dbReference>
<evidence type="ECO:0000256" key="5">
    <source>
        <dbReference type="ARBA" id="ARBA00022679"/>
    </source>
</evidence>
<comment type="caution">
    <text evidence="13">The sequence shown here is derived from an EMBL/GenBank/DDBJ whole genome shotgun (WGS) entry which is preliminary data.</text>
</comment>
<keyword evidence="8 11" id="KW-0067">ATP-binding</keyword>
<comment type="function">
    <text evidence="11">Catalyzes the reversible phosphorylation of UMP to UDP.</text>
</comment>
<dbReference type="EC" id="2.7.4.22" evidence="11"/>
<keyword evidence="6 11" id="KW-0547">Nucleotide-binding</keyword>
<dbReference type="InterPro" id="IPR011817">
    <property type="entry name" value="Uridylate_kinase"/>
</dbReference>
<evidence type="ECO:0000256" key="11">
    <source>
        <dbReference type="HAMAP-Rule" id="MF_01220"/>
    </source>
</evidence>
<comment type="activity regulation">
    <text evidence="11">Inhibited by UTP.</text>
</comment>
<comment type="subcellular location">
    <subcellularLocation>
        <location evidence="1 11">Cytoplasm</location>
    </subcellularLocation>
</comment>
<dbReference type="Gene3D" id="3.40.1160.10">
    <property type="entry name" value="Acetylglutamate kinase-like"/>
    <property type="match status" value="1"/>
</dbReference>
<dbReference type="UniPathway" id="UPA00159">
    <property type="reaction ID" value="UER00275"/>
</dbReference>
<accession>A0A8J6Y7J6</accession>
<feature type="binding site" evidence="11">
    <location>
        <begin position="137"/>
        <end position="144"/>
    </location>
    <ligand>
        <name>UMP</name>
        <dbReference type="ChEBI" id="CHEBI:57865"/>
    </ligand>
</feature>
<dbReference type="Pfam" id="PF00696">
    <property type="entry name" value="AA_kinase"/>
    <property type="match status" value="1"/>
</dbReference>
<evidence type="ECO:0000256" key="2">
    <source>
        <dbReference type="ARBA" id="ARBA00004791"/>
    </source>
</evidence>
<dbReference type="InterPro" id="IPR036393">
    <property type="entry name" value="AceGlu_kinase-like_sf"/>
</dbReference>
<keyword evidence="9 11" id="KW-0665">Pyrimidine biosynthesis</keyword>
<comment type="caution">
    <text evidence="11">Lacks conserved residue(s) required for the propagation of feature annotation.</text>
</comment>